<sequence>MAVLKNFRLETEPVLRIILEFDQKPSLKSFTLKNPYRVVLDIAKVRGVSKKEVPVKKYKIKEVRLAQYKPEVLRLVIEGEEELMYGVRVNGEQVILEVWAKLLDGEKIVLDPGHGGKDPGAIGAGGIAEKEVTLKLVLAGKDLVEKLGGKVVLTRDKDIFVPLPQRVKIANSSEARAFISVHLNAATDSTARGIETYFKAGREDSESLAAKLQKQLINEFGFKDRGLKTATFYLIKNVRLPAVLAEIGFITNPEEIKIVNSSDGLSRFARALAKALLKS</sequence>
<evidence type="ECO:0000313" key="4">
    <source>
        <dbReference type="Proteomes" id="UP000187338"/>
    </source>
</evidence>
<dbReference type="SMART" id="SM00646">
    <property type="entry name" value="Ami_3"/>
    <property type="match status" value="1"/>
</dbReference>
<dbReference type="RefSeq" id="WP_075864387.1">
    <property type="nucleotide sequence ID" value="NZ_BDJL01000001.1"/>
</dbReference>
<accession>A0A1L8CZ30</accession>
<dbReference type="GO" id="GO:0009253">
    <property type="term" value="P:peptidoglycan catabolic process"/>
    <property type="evidence" value="ECO:0007669"/>
    <property type="project" value="InterPro"/>
</dbReference>
<protein>
    <submittedName>
        <fullName evidence="3">N-acetylmuramoyl-L-alanine amidase</fullName>
    </submittedName>
</protein>
<evidence type="ECO:0000259" key="2">
    <source>
        <dbReference type="SMART" id="SM00646"/>
    </source>
</evidence>
<comment type="caution">
    <text evidence="3">The sequence shown here is derived from an EMBL/GenBank/DDBJ whole genome shotgun (WGS) entry which is preliminary data.</text>
</comment>
<dbReference type="Gene3D" id="2.60.40.3500">
    <property type="match status" value="1"/>
</dbReference>
<evidence type="ECO:0000256" key="1">
    <source>
        <dbReference type="ARBA" id="ARBA00022801"/>
    </source>
</evidence>
<dbReference type="EMBL" id="BDJL01000001">
    <property type="protein sequence ID" value="GAV24170.1"/>
    <property type="molecule type" value="Genomic_DNA"/>
</dbReference>
<dbReference type="OrthoDB" id="9772024at2"/>
<feature type="domain" description="MurNAc-LAA" evidence="2">
    <location>
        <begin position="167"/>
        <end position="277"/>
    </location>
</feature>
<gene>
    <name evidence="3" type="ORF">ciss_01030</name>
</gene>
<dbReference type="InterPro" id="IPR002508">
    <property type="entry name" value="MurNAc-LAA_cat"/>
</dbReference>
<dbReference type="InterPro" id="IPR050695">
    <property type="entry name" value="N-acetylmuramoyl_amidase_3"/>
</dbReference>
<evidence type="ECO:0000313" key="3">
    <source>
        <dbReference type="EMBL" id="GAV24170.1"/>
    </source>
</evidence>
<dbReference type="SUPFAM" id="SSF53187">
    <property type="entry name" value="Zn-dependent exopeptidases"/>
    <property type="match status" value="1"/>
</dbReference>
<reference evidence="4" key="1">
    <citation type="submission" date="2016-12" db="EMBL/GenBank/DDBJ databases">
        <title>Draft Genome Sequences od Carboxydothermus pertinax and islandicus, Hydrogenogenic Carboxydotrophic Bacteria.</title>
        <authorList>
            <person name="Fukuyama Y."/>
            <person name="Ohmae K."/>
            <person name="Yoneda Y."/>
            <person name="Yoshida T."/>
            <person name="Sako Y."/>
        </authorList>
    </citation>
    <scope>NUCLEOTIDE SEQUENCE [LARGE SCALE GENOMIC DNA]</scope>
    <source>
        <strain evidence="4">SET</strain>
    </source>
</reference>
<proteinExistence type="predicted"/>
<organism evidence="3 4">
    <name type="scientific">Carboxydothermus islandicus</name>
    <dbReference type="NCBI Taxonomy" id="661089"/>
    <lineage>
        <taxon>Bacteria</taxon>
        <taxon>Bacillati</taxon>
        <taxon>Bacillota</taxon>
        <taxon>Clostridia</taxon>
        <taxon>Thermoanaerobacterales</taxon>
        <taxon>Thermoanaerobacteraceae</taxon>
        <taxon>Carboxydothermus</taxon>
    </lineage>
</organism>
<keyword evidence="4" id="KW-1185">Reference proteome</keyword>
<dbReference type="GO" id="GO:0030288">
    <property type="term" value="C:outer membrane-bounded periplasmic space"/>
    <property type="evidence" value="ECO:0007669"/>
    <property type="project" value="TreeGrafter"/>
</dbReference>
<name>A0A1L8CZ30_9THEO</name>
<dbReference type="Gene3D" id="3.40.630.40">
    <property type="entry name" value="Zn-dependent exopeptidases"/>
    <property type="match status" value="1"/>
</dbReference>
<dbReference type="STRING" id="661089.ciss_01030"/>
<dbReference type="InterPro" id="IPR021731">
    <property type="entry name" value="AMIN_dom"/>
</dbReference>
<dbReference type="GO" id="GO:0008745">
    <property type="term" value="F:N-acetylmuramoyl-L-alanine amidase activity"/>
    <property type="evidence" value="ECO:0007669"/>
    <property type="project" value="InterPro"/>
</dbReference>
<dbReference type="Pfam" id="PF11741">
    <property type="entry name" value="AMIN"/>
    <property type="match status" value="1"/>
</dbReference>
<keyword evidence="1" id="KW-0378">Hydrolase</keyword>
<dbReference type="PANTHER" id="PTHR30404">
    <property type="entry name" value="N-ACETYLMURAMOYL-L-ALANINE AMIDASE"/>
    <property type="match status" value="1"/>
</dbReference>
<dbReference type="Pfam" id="PF01520">
    <property type="entry name" value="Amidase_3"/>
    <property type="match status" value="1"/>
</dbReference>
<dbReference type="CDD" id="cd02696">
    <property type="entry name" value="MurNAc-LAA"/>
    <property type="match status" value="1"/>
</dbReference>
<dbReference type="AlphaFoldDB" id="A0A1L8CZ30"/>
<dbReference type="Proteomes" id="UP000187338">
    <property type="component" value="Unassembled WGS sequence"/>
</dbReference>
<dbReference type="PANTHER" id="PTHR30404:SF0">
    <property type="entry name" value="N-ACETYLMURAMOYL-L-ALANINE AMIDASE AMIC"/>
    <property type="match status" value="1"/>
</dbReference>